<feature type="compositionally biased region" description="Polar residues" evidence="1">
    <location>
        <begin position="144"/>
        <end position="157"/>
    </location>
</feature>
<evidence type="ECO:0000256" key="1">
    <source>
        <dbReference type="SAM" id="MobiDB-lite"/>
    </source>
</evidence>
<feature type="compositionally biased region" description="Polar residues" evidence="1">
    <location>
        <begin position="250"/>
        <end position="267"/>
    </location>
</feature>
<evidence type="ECO:0000313" key="3">
    <source>
        <dbReference type="Proteomes" id="UP000316270"/>
    </source>
</evidence>
<feature type="region of interest" description="Disordered" evidence="1">
    <location>
        <begin position="138"/>
        <end position="298"/>
    </location>
</feature>
<dbReference type="EMBL" id="CP042185">
    <property type="protein sequence ID" value="QDS68381.1"/>
    <property type="molecule type" value="Genomic_DNA"/>
</dbReference>
<accession>A0A517KYC9</accession>
<name>A0A517KYC9_9PEZI</name>
<protein>
    <submittedName>
        <fullName evidence="2">Uncharacterized protein</fullName>
    </submittedName>
</protein>
<feature type="compositionally biased region" description="Basic and acidic residues" evidence="1">
    <location>
        <begin position="276"/>
        <end position="288"/>
    </location>
</feature>
<gene>
    <name evidence="2" type="ORF">FKW77_010748</name>
</gene>
<organism evidence="2 3">
    <name type="scientific">Venturia effusa</name>
    <dbReference type="NCBI Taxonomy" id="50376"/>
    <lineage>
        <taxon>Eukaryota</taxon>
        <taxon>Fungi</taxon>
        <taxon>Dikarya</taxon>
        <taxon>Ascomycota</taxon>
        <taxon>Pezizomycotina</taxon>
        <taxon>Dothideomycetes</taxon>
        <taxon>Pleosporomycetidae</taxon>
        <taxon>Venturiales</taxon>
        <taxon>Venturiaceae</taxon>
        <taxon>Venturia</taxon>
    </lineage>
</organism>
<proteinExistence type="predicted"/>
<feature type="compositionally biased region" description="Pro residues" evidence="1">
    <location>
        <begin position="47"/>
        <end position="61"/>
    </location>
</feature>
<evidence type="ECO:0000313" key="2">
    <source>
        <dbReference type="EMBL" id="QDS68381.1"/>
    </source>
</evidence>
<dbReference type="OrthoDB" id="5415512at2759"/>
<sequence>MSNHNNNVFPPQSIPPGWVFYPYPPVVVYPHQQVGQTSQVLSLPAPTAQPPPSVPPPPSPEPARLSHPPSEASQEPDDNKQLILPAQIKFVACHHCDTCGRPRSHAYHKDHPLIPGQVAPASTCRKCIKKQDKGEPIDSIMLSMRSNVSGKDSTRSGQFYDPPSSETPRGRVRSVSWRHVAPRGISRPRIESLDGFTNDTLEAPPPPAPSAPGSAVSDKPVDRLSRACSARLSQPPPNKASRAPSDKLSRTASSAGSSQRTAHSGPNSRALPRRVPSREIRETIEVRTRQPYSAAPGTCEQRSIIKASDKHCRTPTSNNHGDPRHTHDHYKVRFERSPSQQRHELVVREEKDLTPYFRHVEKRTKEVAPEREAESTYHTYKRREEFEEEEEVDTRLRLARPATSFNRFVLGLFPICPTGYQN</sequence>
<dbReference type="Proteomes" id="UP000316270">
    <property type="component" value="Chromosome 1"/>
</dbReference>
<keyword evidence="3" id="KW-1185">Reference proteome</keyword>
<dbReference type="AlphaFoldDB" id="A0A517KYC9"/>
<feature type="region of interest" description="Disordered" evidence="1">
    <location>
        <begin position="42"/>
        <end position="77"/>
    </location>
</feature>
<dbReference type="STRING" id="50376.A0A517KYC9"/>
<reference evidence="2 3" key="1">
    <citation type="submission" date="2019-07" db="EMBL/GenBank/DDBJ databases">
        <title>Finished genome of Venturia effusa.</title>
        <authorList>
            <person name="Young C.A."/>
            <person name="Cox M.P."/>
            <person name="Ganley A.R.D."/>
            <person name="David W.J."/>
        </authorList>
    </citation>
    <scope>NUCLEOTIDE SEQUENCE [LARGE SCALE GENOMIC DNA]</scope>
    <source>
        <strain evidence="3">albino</strain>
    </source>
</reference>